<proteinExistence type="predicted"/>
<dbReference type="AlphaFoldDB" id="A0AAV9N8U4"/>
<dbReference type="Proteomes" id="UP001358417">
    <property type="component" value="Unassembled WGS sequence"/>
</dbReference>
<evidence type="ECO:0008006" key="3">
    <source>
        <dbReference type="Google" id="ProtNLM"/>
    </source>
</evidence>
<sequence>MGTEIAFVVEEVKWNEAFYDIHFSFGHTEEPLELYGNQRKIRQRRQDSTNPTSAEALASSLIPAEADPSVTSVSIDLSHEGAGPDWFPTIKTTSPELPIEISCKDCQTKGNLQLSQGEWELALSDLDDIDSFSDIFKVGFVQFSIKDFLAHVELQIVPSVEGSTTLALFSLPIPGVTGFSLPGIGKAGLLFEPQLSLSWKLTGGIELTYGFELEIHNLDITIDFSDLKSSRVTGFNDINLSDLPFEANITDIELSIGIALQPRVTLGVEIFKVASAVTALTVDLPKTTTVLKLIATDTFNVNCEPLSATNATRTTTETTQGSSSDQAALQDFFPNLTHITTDSEVSIGLDLLASTTFDLSVINVKNLEFSSSLPLASTRLDRLAATQCLVFQPEATVTGGPAFAVATKALADARSVAAARAASSSSSSAAAAASASASNPGEPGLGEENAAQSLRVVGLSSWMHWLELYGTVLVGTLYFSL</sequence>
<protein>
    <recommendedName>
        <fullName evidence="3">Gpi anchored protein</fullName>
    </recommendedName>
</protein>
<reference evidence="1 2" key="1">
    <citation type="submission" date="2023-08" db="EMBL/GenBank/DDBJ databases">
        <title>Black Yeasts Isolated from many extreme environments.</title>
        <authorList>
            <person name="Coleine C."/>
            <person name="Stajich J.E."/>
            <person name="Selbmann L."/>
        </authorList>
    </citation>
    <scope>NUCLEOTIDE SEQUENCE [LARGE SCALE GENOMIC DNA]</scope>
    <source>
        <strain evidence="1 2">CCFEE 5792</strain>
    </source>
</reference>
<dbReference type="RefSeq" id="XP_064706061.1">
    <property type="nucleotide sequence ID" value="XM_064846451.1"/>
</dbReference>
<accession>A0AAV9N8U4</accession>
<name>A0AAV9N8U4_9EURO</name>
<evidence type="ECO:0000313" key="2">
    <source>
        <dbReference type="Proteomes" id="UP001358417"/>
    </source>
</evidence>
<dbReference type="GeneID" id="89971050"/>
<keyword evidence="2" id="KW-1185">Reference proteome</keyword>
<evidence type="ECO:0000313" key="1">
    <source>
        <dbReference type="EMBL" id="KAK5052047.1"/>
    </source>
</evidence>
<gene>
    <name evidence="1" type="ORF">LTR84_002851</name>
</gene>
<dbReference type="EMBL" id="JAVRRD010000014">
    <property type="protein sequence ID" value="KAK5052047.1"/>
    <property type="molecule type" value="Genomic_DNA"/>
</dbReference>
<comment type="caution">
    <text evidence="1">The sequence shown here is derived from an EMBL/GenBank/DDBJ whole genome shotgun (WGS) entry which is preliminary data.</text>
</comment>
<organism evidence="1 2">
    <name type="scientific">Exophiala bonariae</name>
    <dbReference type="NCBI Taxonomy" id="1690606"/>
    <lineage>
        <taxon>Eukaryota</taxon>
        <taxon>Fungi</taxon>
        <taxon>Dikarya</taxon>
        <taxon>Ascomycota</taxon>
        <taxon>Pezizomycotina</taxon>
        <taxon>Eurotiomycetes</taxon>
        <taxon>Chaetothyriomycetidae</taxon>
        <taxon>Chaetothyriales</taxon>
        <taxon>Herpotrichiellaceae</taxon>
        <taxon>Exophiala</taxon>
    </lineage>
</organism>